<dbReference type="Proteomes" id="UP001203297">
    <property type="component" value="Unassembled WGS sequence"/>
</dbReference>
<keyword evidence="2" id="KW-0521">NADP</keyword>
<dbReference type="Pfam" id="PF02558">
    <property type="entry name" value="ApbA"/>
    <property type="match status" value="1"/>
</dbReference>
<dbReference type="EMBL" id="WTXG01000001">
    <property type="protein sequence ID" value="KAI0308146.1"/>
    <property type="molecule type" value="Genomic_DNA"/>
</dbReference>
<evidence type="ECO:0000256" key="3">
    <source>
        <dbReference type="ARBA" id="ARBA00023002"/>
    </source>
</evidence>
<reference evidence="6" key="1">
    <citation type="journal article" date="2022" name="New Phytol.">
        <title>Evolutionary transition to the ectomycorrhizal habit in the genomes of a hyperdiverse lineage of mushroom-forming fungi.</title>
        <authorList>
            <person name="Looney B."/>
            <person name="Miyauchi S."/>
            <person name="Morin E."/>
            <person name="Drula E."/>
            <person name="Courty P.E."/>
            <person name="Kohler A."/>
            <person name="Kuo A."/>
            <person name="LaButti K."/>
            <person name="Pangilinan J."/>
            <person name="Lipzen A."/>
            <person name="Riley R."/>
            <person name="Andreopoulos W."/>
            <person name="He G."/>
            <person name="Johnson J."/>
            <person name="Nolan M."/>
            <person name="Tritt A."/>
            <person name="Barry K.W."/>
            <person name="Grigoriev I.V."/>
            <person name="Nagy L.G."/>
            <person name="Hibbett D."/>
            <person name="Henrissat B."/>
            <person name="Matheny P.B."/>
            <person name="Labbe J."/>
            <person name="Martin F.M."/>
        </authorList>
    </citation>
    <scope>NUCLEOTIDE SEQUENCE</scope>
    <source>
        <strain evidence="6">BPL690</strain>
    </source>
</reference>
<dbReference type="AlphaFoldDB" id="A0AAD4QUD4"/>
<accession>A0AAD4QUD4</accession>
<evidence type="ECO:0000256" key="2">
    <source>
        <dbReference type="ARBA" id="ARBA00022857"/>
    </source>
</evidence>
<dbReference type="Gene3D" id="3.40.50.720">
    <property type="entry name" value="NAD(P)-binding Rossmann-like Domain"/>
    <property type="match status" value="1"/>
</dbReference>
<dbReference type="InterPro" id="IPR013332">
    <property type="entry name" value="KPR_N"/>
</dbReference>
<feature type="domain" description="Ketopantoate reductase C-terminal" evidence="5">
    <location>
        <begin position="263"/>
        <end position="311"/>
    </location>
</feature>
<dbReference type="Gene3D" id="1.10.1040.10">
    <property type="entry name" value="N-(1-d-carboxylethyl)-l-norvaline Dehydrogenase, domain 2"/>
    <property type="match status" value="1"/>
</dbReference>
<dbReference type="InterPro" id="IPR036291">
    <property type="entry name" value="NAD(P)-bd_dom_sf"/>
</dbReference>
<evidence type="ECO:0000313" key="7">
    <source>
        <dbReference type="Proteomes" id="UP001203297"/>
    </source>
</evidence>
<feature type="domain" description="Ketopantoate reductase N-terminal" evidence="4">
    <location>
        <begin position="3"/>
        <end position="196"/>
    </location>
</feature>
<dbReference type="GO" id="GO:0005739">
    <property type="term" value="C:mitochondrion"/>
    <property type="evidence" value="ECO:0007669"/>
    <property type="project" value="TreeGrafter"/>
</dbReference>
<dbReference type="InterPro" id="IPR050838">
    <property type="entry name" value="Ketopantoate_reductase"/>
</dbReference>
<sequence>MRFHVLGLGPIGSLVSHHLSKTLDPTKHGVVLIHKTLHQLNQANLAGNILKVERDGVVDTSTAFRSEVFEVVKQLRYEKKQARSYIRNTLKSEKQRILTREYIQQTLLPIESLIVAIKAYTVVDAVRALVPRLTPDSTIVLLHNGMGVYERLVEDVFRNPERRPHFIVASNDHGAWNARHFHTIHAGLGSISFGIVADPKGRNFETSSGVEDVRNQERGLSLDDIMSPQEGEDSPYLSLRNTVAVLSNLSGLNAAWKPISHVETAMKRKLVVNSVVNPLTALMGCRNGELLESAESQKIIKRVCQEAARAFALQAQREE</sequence>
<dbReference type="InterPro" id="IPR013328">
    <property type="entry name" value="6PGD_dom2"/>
</dbReference>
<dbReference type="InterPro" id="IPR013752">
    <property type="entry name" value="KPA_reductase"/>
</dbReference>
<name>A0AAD4QUD4_9AGAM</name>
<evidence type="ECO:0000259" key="4">
    <source>
        <dbReference type="Pfam" id="PF02558"/>
    </source>
</evidence>
<proteinExistence type="inferred from homology"/>
<organism evidence="6 7">
    <name type="scientific">Multifurca ochricompacta</name>
    <dbReference type="NCBI Taxonomy" id="376703"/>
    <lineage>
        <taxon>Eukaryota</taxon>
        <taxon>Fungi</taxon>
        <taxon>Dikarya</taxon>
        <taxon>Basidiomycota</taxon>
        <taxon>Agaricomycotina</taxon>
        <taxon>Agaricomycetes</taxon>
        <taxon>Russulales</taxon>
        <taxon>Russulaceae</taxon>
        <taxon>Multifurca</taxon>
    </lineage>
</organism>
<dbReference type="SUPFAM" id="SSF51735">
    <property type="entry name" value="NAD(P)-binding Rossmann-fold domains"/>
    <property type="match status" value="1"/>
</dbReference>
<dbReference type="InterPro" id="IPR008927">
    <property type="entry name" value="6-PGluconate_DH-like_C_sf"/>
</dbReference>
<keyword evidence="3" id="KW-0560">Oxidoreductase</keyword>
<dbReference type="SUPFAM" id="SSF48179">
    <property type="entry name" value="6-phosphogluconate dehydrogenase C-terminal domain-like"/>
    <property type="match status" value="1"/>
</dbReference>
<dbReference type="PANTHER" id="PTHR43765:SF2">
    <property type="entry name" value="2-DEHYDROPANTOATE 2-REDUCTASE"/>
    <property type="match status" value="1"/>
</dbReference>
<dbReference type="GO" id="GO:0008677">
    <property type="term" value="F:2-dehydropantoate 2-reductase activity"/>
    <property type="evidence" value="ECO:0007669"/>
    <property type="project" value="TreeGrafter"/>
</dbReference>
<protein>
    <submittedName>
        <fullName evidence="6">Ketopantoate reductase PanE/ApbA-domain-containing protein</fullName>
    </submittedName>
</protein>
<evidence type="ECO:0000256" key="1">
    <source>
        <dbReference type="ARBA" id="ARBA00007870"/>
    </source>
</evidence>
<gene>
    <name evidence="6" type="ORF">B0F90DRAFT_1680534</name>
</gene>
<dbReference type="GO" id="GO:0050661">
    <property type="term" value="F:NADP binding"/>
    <property type="evidence" value="ECO:0007669"/>
    <property type="project" value="TreeGrafter"/>
</dbReference>
<evidence type="ECO:0000313" key="6">
    <source>
        <dbReference type="EMBL" id="KAI0308146.1"/>
    </source>
</evidence>
<dbReference type="PANTHER" id="PTHR43765">
    <property type="entry name" value="2-DEHYDROPANTOATE 2-REDUCTASE-RELATED"/>
    <property type="match status" value="1"/>
</dbReference>
<dbReference type="Pfam" id="PF08546">
    <property type="entry name" value="ApbA_C"/>
    <property type="match status" value="1"/>
</dbReference>
<evidence type="ECO:0000259" key="5">
    <source>
        <dbReference type="Pfam" id="PF08546"/>
    </source>
</evidence>
<comment type="similarity">
    <text evidence="1">Belongs to the ketopantoate reductase family.</text>
</comment>
<keyword evidence="7" id="KW-1185">Reference proteome</keyword>
<feature type="non-terminal residue" evidence="6">
    <location>
        <position position="319"/>
    </location>
</feature>
<comment type="caution">
    <text evidence="6">The sequence shown here is derived from an EMBL/GenBank/DDBJ whole genome shotgun (WGS) entry which is preliminary data.</text>
</comment>